<evidence type="ECO:0000313" key="3">
    <source>
        <dbReference type="EMBL" id="MBC9205769.1"/>
    </source>
</evidence>
<sequence>MRLARIAMVSTSLVLLPTMAGTAQARMPVPSMTSAEPGHHAPDDRYLQQEQPPRVHEVQQRQGGDAASPLDEAAKARVRERVRGLTPEYHRRAARDGQAAADAWIRQRGYEIGQDEGRRARQRQSGR</sequence>
<dbReference type="Proteomes" id="UP000626026">
    <property type="component" value="Unassembled WGS sequence"/>
</dbReference>
<comment type="caution">
    <text evidence="3">The sequence shown here is derived from an EMBL/GenBank/DDBJ whole genome shotgun (WGS) entry which is preliminary data.</text>
</comment>
<reference evidence="3 4" key="1">
    <citation type="journal article" date="2013" name="Int. J. Syst. Evol. Microbiol.">
        <title>Roseomonas aerophila sp. nov., isolated from air.</title>
        <authorList>
            <person name="Kim S.J."/>
            <person name="Weon H.Y."/>
            <person name="Ahn J.H."/>
            <person name="Hong S.B."/>
            <person name="Seok S.J."/>
            <person name="Whang K.S."/>
            <person name="Kwon S.W."/>
        </authorList>
    </citation>
    <scope>NUCLEOTIDE SEQUENCE [LARGE SCALE GENOMIC DNA]</scope>
    <source>
        <strain evidence="3 4">NBRC 108923</strain>
    </source>
</reference>
<organism evidence="3 4">
    <name type="scientific">Teichococcus aerophilus</name>
    <dbReference type="NCBI Taxonomy" id="1224513"/>
    <lineage>
        <taxon>Bacteria</taxon>
        <taxon>Pseudomonadati</taxon>
        <taxon>Pseudomonadota</taxon>
        <taxon>Alphaproteobacteria</taxon>
        <taxon>Acetobacterales</taxon>
        <taxon>Roseomonadaceae</taxon>
        <taxon>Roseomonas</taxon>
    </lineage>
</organism>
<proteinExistence type="predicted"/>
<keyword evidence="4" id="KW-1185">Reference proteome</keyword>
<feature type="compositionally biased region" description="Basic and acidic residues" evidence="1">
    <location>
        <begin position="37"/>
        <end position="59"/>
    </location>
</feature>
<protein>
    <submittedName>
        <fullName evidence="3">Uncharacterized protein</fullName>
    </submittedName>
</protein>
<dbReference type="RefSeq" id="WP_187782942.1">
    <property type="nucleotide sequence ID" value="NZ_JACTVA010000003.1"/>
</dbReference>
<gene>
    <name evidence="3" type="ORF">IBL26_02895</name>
</gene>
<feature type="region of interest" description="Disordered" evidence="1">
    <location>
        <begin position="26"/>
        <end position="74"/>
    </location>
</feature>
<keyword evidence="2" id="KW-0732">Signal</keyword>
<dbReference type="EMBL" id="JACTVA010000003">
    <property type="protein sequence ID" value="MBC9205769.1"/>
    <property type="molecule type" value="Genomic_DNA"/>
</dbReference>
<evidence type="ECO:0000256" key="1">
    <source>
        <dbReference type="SAM" id="MobiDB-lite"/>
    </source>
</evidence>
<feature type="chain" id="PRO_5045440591" evidence="2">
    <location>
        <begin position="26"/>
        <end position="127"/>
    </location>
</feature>
<evidence type="ECO:0000256" key="2">
    <source>
        <dbReference type="SAM" id="SignalP"/>
    </source>
</evidence>
<name>A0ABR7RGS9_9PROT</name>
<accession>A0ABR7RGS9</accession>
<feature type="signal peptide" evidence="2">
    <location>
        <begin position="1"/>
        <end position="25"/>
    </location>
</feature>
<evidence type="ECO:0000313" key="4">
    <source>
        <dbReference type="Proteomes" id="UP000626026"/>
    </source>
</evidence>